<dbReference type="GO" id="GO:0005634">
    <property type="term" value="C:nucleus"/>
    <property type="evidence" value="ECO:0007669"/>
    <property type="project" value="UniProtKB-SubCell"/>
</dbReference>
<reference evidence="9" key="1">
    <citation type="submission" date="2023-06" db="EMBL/GenBank/DDBJ databases">
        <authorList>
            <consortium name="Lawrence Berkeley National Laboratory"/>
            <person name="Ahrendt S."/>
            <person name="Sahu N."/>
            <person name="Indic B."/>
            <person name="Wong-Bajracharya J."/>
            <person name="Merenyi Z."/>
            <person name="Ke H.-M."/>
            <person name="Monk M."/>
            <person name="Kocsube S."/>
            <person name="Drula E."/>
            <person name="Lipzen A."/>
            <person name="Balint B."/>
            <person name="Henrissat B."/>
            <person name="Andreopoulos B."/>
            <person name="Martin F.M."/>
            <person name="Harder C.B."/>
            <person name="Rigling D."/>
            <person name="Ford K.L."/>
            <person name="Foster G.D."/>
            <person name="Pangilinan J."/>
            <person name="Papanicolaou A."/>
            <person name="Barry K."/>
            <person name="LaButti K."/>
            <person name="Viragh M."/>
            <person name="Koriabine M."/>
            <person name="Yan M."/>
            <person name="Riley R."/>
            <person name="Champramary S."/>
            <person name="Plett K.L."/>
            <person name="Tsai I.J."/>
            <person name="Slot J."/>
            <person name="Sipos G."/>
            <person name="Plett J."/>
            <person name="Nagy L.G."/>
            <person name="Grigoriev I.V."/>
        </authorList>
    </citation>
    <scope>NUCLEOTIDE SEQUENCE</scope>
    <source>
        <strain evidence="9">ICMP 16352</strain>
    </source>
</reference>
<feature type="compositionally biased region" description="Basic and acidic residues" evidence="7">
    <location>
        <begin position="69"/>
        <end position="84"/>
    </location>
</feature>
<evidence type="ECO:0000256" key="1">
    <source>
        <dbReference type="ARBA" id="ARBA00004123"/>
    </source>
</evidence>
<evidence type="ECO:0000256" key="7">
    <source>
        <dbReference type="SAM" id="MobiDB-lite"/>
    </source>
</evidence>
<keyword evidence="4" id="KW-0539">Nucleus</keyword>
<dbReference type="Proteomes" id="UP001175227">
    <property type="component" value="Unassembled WGS sequence"/>
</dbReference>
<dbReference type="InterPro" id="IPR004274">
    <property type="entry name" value="FCP1_dom"/>
</dbReference>
<evidence type="ECO:0000256" key="5">
    <source>
        <dbReference type="ARBA" id="ARBA00047761"/>
    </source>
</evidence>
<feature type="region of interest" description="Disordered" evidence="7">
    <location>
        <begin position="69"/>
        <end position="120"/>
    </location>
</feature>
<dbReference type="InterPro" id="IPR036412">
    <property type="entry name" value="HAD-like_sf"/>
</dbReference>
<proteinExistence type="predicted"/>
<keyword evidence="3" id="KW-0378">Hydrolase</keyword>
<sequence>MQLGGLCVLCGKDMTNSDYIGFSDTSRASIQMTHSANGPTVSLEEAQRIERETAERLVRSAQALTYRGPRPDDRTCDCGPDGRRVDRRGRGLGGEAPGEEWEQRAARATSPSDTDDEECNPNWEALKDVKKFRLGPESFGAPYEAKGKGKSIEQDGCMYCIKPRPGWENFLQGVAAKYEMHVYTTGTRAYAVKPIFVVFLIYNEGWPNTEKSTTALPL</sequence>
<organism evidence="9 10">
    <name type="scientific">Armillaria novae-zelandiae</name>
    <dbReference type="NCBI Taxonomy" id="153914"/>
    <lineage>
        <taxon>Eukaryota</taxon>
        <taxon>Fungi</taxon>
        <taxon>Dikarya</taxon>
        <taxon>Basidiomycota</taxon>
        <taxon>Agaricomycotina</taxon>
        <taxon>Agaricomycetes</taxon>
        <taxon>Agaricomycetidae</taxon>
        <taxon>Agaricales</taxon>
        <taxon>Marasmiineae</taxon>
        <taxon>Physalacriaceae</taxon>
        <taxon>Armillaria</taxon>
    </lineage>
</organism>
<comment type="catalytic activity">
    <reaction evidence="5">
        <text>O-phospho-L-seryl-[protein] + H2O = L-seryl-[protein] + phosphate</text>
        <dbReference type="Rhea" id="RHEA:20629"/>
        <dbReference type="Rhea" id="RHEA-COMP:9863"/>
        <dbReference type="Rhea" id="RHEA-COMP:11604"/>
        <dbReference type="ChEBI" id="CHEBI:15377"/>
        <dbReference type="ChEBI" id="CHEBI:29999"/>
        <dbReference type="ChEBI" id="CHEBI:43474"/>
        <dbReference type="ChEBI" id="CHEBI:83421"/>
        <dbReference type="EC" id="3.1.3.16"/>
    </reaction>
</comment>
<keyword evidence="10" id="KW-1185">Reference proteome</keyword>
<evidence type="ECO:0000259" key="8">
    <source>
        <dbReference type="Pfam" id="PF03031"/>
    </source>
</evidence>
<evidence type="ECO:0000313" key="9">
    <source>
        <dbReference type="EMBL" id="KAK0481568.1"/>
    </source>
</evidence>
<dbReference type="PANTHER" id="PTHR23081">
    <property type="entry name" value="RNA POLYMERASE II CTD PHOSPHATASE"/>
    <property type="match status" value="1"/>
</dbReference>
<dbReference type="AlphaFoldDB" id="A0AA39PDZ1"/>
<dbReference type="SUPFAM" id="SSF56784">
    <property type="entry name" value="HAD-like"/>
    <property type="match status" value="1"/>
</dbReference>
<comment type="caution">
    <text evidence="9">The sequence shown here is derived from an EMBL/GenBank/DDBJ whole genome shotgun (WGS) entry which is preliminary data.</text>
</comment>
<evidence type="ECO:0000313" key="10">
    <source>
        <dbReference type="Proteomes" id="UP001175227"/>
    </source>
</evidence>
<accession>A0AA39PDZ1</accession>
<evidence type="ECO:0000256" key="6">
    <source>
        <dbReference type="ARBA" id="ARBA00048336"/>
    </source>
</evidence>
<feature type="domain" description="FCP1 homology" evidence="8">
    <location>
        <begin position="157"/>
        <end position="192"/>
    </location>
</feature>
<comment type="catalytic activity">
    <reaction evidence="6">
        <text>O-phospho-L-threonyl-[protein] + H2O = L-threonyl-[protein] + phosphate</text>
        <dbReference type="Rhea" id="RHEA:47004"/>
        <dbReference type="Rhea" id="RHEA-COMP:11060"/>
        <dbReference type="Rhea" id="RHEA-COMP:11605"/>
        <dbReference type="ChEBI" id="CHEBI:15377"/>
        <dbReference type="ChEBI" id="CHEBI:30013"/>
        <dbReference type="ChEBI" id="CHEBI:43474"/>
        <dbReference type="ChEBI" id="CHEBI:61977"/>
        <dbReference type="EC" id="3.1.3.16"/>
    </reaction>
</comment>
<dbReference type="InterPro" id="IPR039189">
    <property type="entry name" value="Fcp1"/>
</dbReference>
<dbReference type="Gene3D" id="3.40.50.1000">
    <property type="entry name" value="HAD superfamily/HAD-like"/>
    <property type="match status" value="1"/>
</dbReference>
<name>A0AA39PDZ1_9AGAR</name>
<dbReference type="GO" id="GO:0008420">
    <property type="term" value="F:RNA polymerase II CTD heptapeptide repeat phosphatase activity"/>
    <property type="evidence" value="ECO:0007669"/>
    <property type="project" value="InterPro"/>
</dbReference>
<gene>
    <name evidence="9" type="ORF">IW261DRAFT_1084559</name>
</gene>
<dbReference type="InterPro" id="IPR023214">
    <property type="entry name" value="HAD_sf"/>
</dbReference>
<evidence type="ECO:0000256" key="3">
    <source>
        <dbReference type="ARBA" id="ARBA00022801"/>
    </source>
</evidence>
<protein>
    <recommendedName>
        <fullName evidence="2">protein-serine/threonine phosphatase</fullName>
        <ecNumber evidence="2">3.1.3.16</ecNumber>
    </recommendedName>
</protein>
<evidence type="ECO:0000256" key="4">
    <source>
        <dbReference type="ARBA" id="ARBA00023242"/>
    </source>
</evidence>
<dbReference type="PANTHER" id="PTHR23081:SF36">
    <property type="entry name" value="RNA POLYMERASE II SUBUNIT A C-TERMINAL DOMAIN PHOSPHATASE"/>
    <property type="match status" value="1"/>
</dbReference>
<evidence type="ECO:0000256" key="2">
    <source>
        <dbReference type="ARBA" id="ARBA00013081"/>
    </source>
</evidence>
<comment type="subcellular location">
    <subcellularLocation>
        <location evidence="1">Nucleus</location>
    </subcellularLocation>
</comment>
<dbReference type="EMBL" id="JAUEPR010000008">
    <property type="protein sequence ID" value="KAK0481568.1"/>
    <property type="molecule type" value="Genomic_DNA"/>
</dbReference>
<dbReference type="Pfam" id="PF03031">
    <property type="entry name" value="NIF"/>
    <property type="match status" value="1"/>
</dbReference>
<dbReference type="EC" id="3.1.3.16" evidence="2"/>